<dbReference type="PROSITE" id="PS50878">
    <property type="entry name" value="RT_POL"/>
    <property type="match status" value="1"/>
</dbReference>
<proteinExistence type="predicted"/>
<dbReference type="EMBL" id="VEPZ02000082">
    <property type="protein sequence ID" value="KAE8733948.1"/>
    <property type="molecule type" value="Genomic_DNA"/>
</dbReference>
<reference evidence="2" key="1">
    <citation type="submission" date="2019-09" db="EMBL/GenBank/DDBJ databases">
        <title>Draft genome information of white flower Hibiscus syriacus.</title>
        <authorList>
            <person name="Kim Y.-M."/>
        </authorList>
    </citation>
    <scope>NUCLEOTIDE SEQUENCE [LARGE SCALE GENOMIC DNA]</scope>
    <source>
        <strain evidence="2">YM2019G1</strain>
    </source>
</reference>
<name>A0A6A3D2A5_HIBSY</name>
<dbReference type="Gene3D" id="3.60.10.10">
    <property type="entry name" value="Endonuclease/exonuclease/phosphatase"/>
    <property type="match status" value="1"/>
</dbReference>
<evidence type="ECO:0000259" key="1">
    <source>
        <dbReference type="PROSITE" id="PS50878"/>
    </source>
</evidence>
<dbReference type="Proteomes" id="UP000436088">
    <property type="component" value="Unassembled WGS sequence"/>
</dbReference>
<dbReference type="InterPro" id="IPR000477">
    <property type="entry name" value="RT_dom"/>
</dbReference>
<protein>
    <recommendedName>
        <fullName evidence="1">Reverse transcriptase domain-containing protein</fullName>
    </recommendedName>
</protein>
<accession>A0A6A3D2A5</accession>
<keyword evidence="3" id="KW-1185">Reference proteome</keyword>
<comment type="caution">
    <text evidence="2">The sequence shown here is derived from an EMBL/GenBank/DDBJ whole genome shotgun (WGS) entry which is preliminary data.</text>
</comment>
<dbReference type="InterPro" id="IPR036691">
    <property type="entry name" value="Endo/exonu/phosph_ase_sf"/>
</dbReference>
<dbReference type="PANTHER" id="PTHR33116:SF80">
    <property type="entry name" value="REVERSE TRANSCRIPTASE ZINC-BINDING DOMAIN-CONTAINING PROTEIN"/>
    <property type="match status" value="1"/>
</dbReference>
<sequence>MRLPTTLGFSAPNREGDFNIILKLEESSNPVNSNIISDISDFQECVEDLDVFDHQFIGPLFTWSNKQQYTYLSRKLDRVLINHCWIEAFPSSEVEFQAPGDSHHSPALVWMHRDAPTAMPKPFNLISDELRTEDELRALEYMELLFYKQKAKADWIKEGDQSTRFFHAMVASKKLSRTIRVLYDHEGNRLSTFDAMSNEAINFFYKQLGVADPDVNCCNVSIIKELLGYSLPEGAAESLTRDVSDSEINEAIWGQGNNKSPGPDGGYARKKIPPRCALKIDLQKAFDSLNWDFVGIVLHALGLPEKFIGWVLACITKPSYSIVFNGSLVGYFKGARGVRQGEPLSPYIFVMAMNVLSCLLNVAAMKEVFRFHPKCIKVGLTHLCFTDDLLVFCKGSLDFVIGVQVVLDMFYSMSGLKLNVSKCEIFCTGISDECCAAIKEATGFKLGSLLVRYLGVPLVTRKLAVKDCHSLIDKIRAKLNLWANKYLSFVGRLCSRFFWKGSDLPAKGARVSWKNICLLKSEGGLGVQAVGDWNKACAVHLIKKLLANKGSLWVAWMRAYVIGNDDFWQMNIPMNVSWGFKYILKIRPSVSHLFASPDRNLSTRSIWEALRSRAPKVPWQHIVWFPGPKGLWGAILALCDVYWGVSCWDGELAWAIRYFKGKSFIVGVLRLTWTSHIYGIWKERNCRLYGGRARLVDEVLQDIKDALRVRMEGKAINRTDPRNAIICANWGIS</sequence>
<evidence type="ECO:0000313" key="3">
    <source>
        <dbReference type="Proteomes" id="UP000436088"/>
    </source>
</evidence>
<dbReference type="PANTHER" id="PTHR33116">
    <property type="entry name" value="REVERSE TRANSCRIPTASE ZINC-BINDING DOMAIN-CONTAINING PROTEIN-RELATED-RELATED"/>
    <property type="match status" value="1"/>
</dbReference>
<feature type="domain" description="Reverse transcriptase" evidence="1">
    <location>
        <begin position="154"/>
        <end position="458"/>
    </location>
</feature>
<dbReference type="Pfam" id="PF00078">
    <property type="entry name" value="RVT_1"/>
    <property type="match status" value="1"/>
</dbReference>
<gene>
    <name evidence="2" type="ORF">F3Y22_tig00000916pilonHSYRG00376</name>
</gene>
<evidence type="ECO:0000313" key="2">
    <source>
        <dbReference type="EMBL" id="KAE8733948.1"/>
    </source>
</evidence>
<dbReference type="AlphaFoldDB" id="A0A6A3D2A5"/>
<dbReference type="SUPFAM" id="SSF56219">
    <property type="entry name" value="DNase I-like"/>
    <property type="match status" value="1"/>
</dbReference>
<dbReference type="InterPro" id="IPR043502">
    <property type="entry name" value="DNA/RNA_pol_sf"/>
</dbReference>
<dbReference type="SUPFAM" id="SSF56672">
    <property type="entry name" value="DNA/RNA polymerases"/>
    <property type="match status" value="1"/>
</dbReference>
<organism evidence="2 3">
    <name type="scientific">Hibiscus syriacus</name>
    <name type="common">Rose of Sharon</name>
    <dbReference type="NCBI Taxonomy" id="106335"/>
    <lineage>
        <taxon>Eukaryota</taxon>
        <taxon>Viridiplantae</taxon>
        <taxon>Streptophyta</taxon>
        <taxon>Embryophyta</taxon>
        <taxon>Tracheophyta</taxon>
        <taxon>Spermatophyta</taxon>
        <taxon>Magnoliopsida</taxon>
        <taxon>eudicotyledons</taxon>
        <taxon>Gunneridae</taxon>
        <taxon>Pentapetalae</taxon>
        <taxon>rosids</taxon>
        <taxon>malvids</taxon>
        <taxon>Malvales</taxon>
        <taxon>Malvaceae</taxon>
        <taxon>Malvoideae</taxon>
        <taxon>Hibiscus</taxon>
    </lineage>
</organism>